<sequence length="211" mass="24392">MERIKLVYYIKKHLLVNIGEMISEHIIAWVKHPCGLRPFPQLIERLCLKTYSTLEQFPQVELKDGVWTVATLHRIIAVHKNKAKFKRHKTKQDGKSEVEKVDEEAEDEKEDEEVPLKCKRRNLNPATRENSFTSCRLPLPLVATQTNQNKPLSPKDSNQKVFKDSIVDPSVFIDDTLNEKQEDRVRSSVLSPTRKGVVEEELNDPLKGNKK</sequence>
<comment type="caution">
    <text evidence="2">The sequence shown here is derived from an EMBL/GenBank/DDBJ whole genome shotgun (WGS) entry which is preliminary data.</text>
</comment>
<accession>A0A5D3CJD1</accession>
<name>A0A5D3CJD1_CUCMM</name>
<feature type="region of interest" description="Disordered" evidence="1">
    <location>
        <begin position="173"/>
        <end position="211"/>
    </location>
</feature>
<reference evidence="2 3" key="1">
    <citation type="submission" date="2019-08" db="EMBL/GenBank/DDBJ databases">
        <title>Draft genome sequences of two oriental melons (Cucumis melo L. var makuwa).</title>
        <authorList>
            <person name="Kwon S.-Y."/>
        </authorList>
    </citation>
    <scope>NUCLEOTIDE SEQUENCE [LARGE SCALE GENOMIC DNA]</scope>
    <source>
        <strain evidence="3">cv. Chang Bougi</strain>
        <tissue evidence="2">Leaf</tissue>
    </source>
</reference>
<protein>
    <submittedName>
        <fullName evidence="2">Uncharacterized protein</fullName>
    </submittedName>
</protein>
<organism evidence="2 3">
    <name type="scientific">Cucumis melo var. makuwa</name>
    <name type="common">Oriental melon</name>
    <dbReference type="NCBI Taxonomy" id="1194695"/>
    <lineage>
        <taxon>Eukaryota</taxon>
        <taxon>Viridiplantae</taxon>
        <taxon>Streptophyta</taxon>
        <taxon>Embryophyta</taxon>
        <taxon>Tracheophyta</taxon>
        <taxon>Spermatophyta</taxon>
        <taxon>Magnoliopsida</taxon>
        <taxon>eudicotyledons</taxon>
        <taxon>Gunneridae</taxon>
        <taxon>Pentapetalae</taxon>
        <taxon>rosids</taxon>
        <taxon>fabids</taxon>
        <taxon>Cucurbitales</taxon>
        <taxon>Cucurbitaceae</taxon>
        <taxon>Benincaseae</taxon>
        <taxon>Cucumis</taxon>
    </lineage>
</organism>
<dbReference type="Proteomes" id="UP000321947">
    <property type="component" value="Unassembled WGS sequence"/>
</dbReference>
<evidence type="ECO:0000313" key="2">
    <source>
        <dbReference type="EMBL" id="TYK11921.1"/>
    </source>
</evidence>
<dbReference type="AlphaFoldDB" id="A0A5D3CJD1"/>
<evidence type="ECO:0000313" key="3">
    <source>
        <dbReference type="Proteomes" id="UP000321947"/>
    </source>
</evidence>
<feature type="region of interest" description="Disordered" evidence="1">
    <location>
        <begin position="86"/>
        <end position="114"/>
    </location>
</feature>
<proteinExistence type="predicted"/>
<evidence type="ECO:0000256" key="1">
    <source>
        <dbReference type="SAM" id="MobiDB-lite"/>
    </source>
</evidence>
<feature type="compositionally biased region" description="Basic and acidic residues" evidence="1">
    <location>
        <begin position="177"/>
        <end position="186"/>
    </location>
</feature>
<feature type="compositionally biased region" description="Acidic residues" evidence="1">
    <location>
        <begin position="100"/>
        <end position="113"/>
    </location>
</feature>
<dbReference type="EMBL" id="SSTD01010378">
    <property type="protein sequence ID" value="TYK11921.1"/>
    <property type="molecule type" value="Genomic_DNA"/>
</dbReference>
<gene>
    <name evidence="2" type="ORF">E5676_scaffold177G00890</name>
</gene>